<organism evidence="1">
    <name type="scientific">Rhizophora mucronata</name>
    <name type="common">Asiatic mangrove</name>
    <dbReference type="NCBI Taxonomy" id="61149"/>
    <lineage>
        <taxon>Eukaryota</taxon>
        <taxon>Viridiplantae</taxon>
        <taxon>Streptophyta</taxon>
        <taxon>Embryophyta</taxon>
        <taxon>Tracheophyta</taxon>
        <taxon>Spermatophyta</taxon>
        <taxon>Magnoliopsida</taxon>
        <taxon>eudicotyledons</taxon>
        <taxon>Gunneridae</taxon>
        <taxon>Pentapetalae</taxon>
        <taxon>rosids</taxon>
        <taxon>fabids</taxon>
        <taxon>Malpighiales</taxon>
        <taxon>Rhizophoraceae</taxon>
        <taxon>Rhizophora</taxon>
    </lineage>
</organism>
<accession>A0A2P2J0K0</accession>
<dbReference type="AlphaFoldDB" id="A0A2P2J0K0"/>
<dbReference type="EMBL" id="GGEC01006477">
    <property type="protein sequence ID" value="MBW86960.1"/>
    <property type="molecule type" value="Transcribed_RNA"/>
</dbReference>
<name>A0A2P2J0K0_RHIMU</name>
<reference evidence="1" key="1">
    <citation type="submission" date="2018-02" db="EMBL/GenBank/DDBJ databases">
        <title>Rhizophora mucronata_Transcriptome.</title>
        <authorList>
            <person name="Meera S.P."/>
            <person name="Sreeshan A."/>
            <person name="Augustine A."/>
        </authorList>
    </citation>
    <scope>NUCLEOTIDE SEQUENCE</scope>
    <source>
        <tissue evidence="1">Leaf</tissue>
    </source>
</reference>
<evidence type="ECO:0000313" key="1">
    <source>
        <dbReference type="EMBL" id="MBW86960.1"/>
    </source>
</evidence>
<proteinExistence type="predicted"/>
<protein>
    <submittedName>
        <fullName evidence="1">Uncharacterized protein</fullName>
    </submittedName>
</protein>
<sequence length="36" mass="4303">MTPVCVCYLTYKHVHRHTYACLPNFPILIIMRCYMA</sequence>